<sequence length="236" mass="26559">MPRISNSVVGILNFVVFLLSIPIVGLGIWLATRHETDCVKFLQGPVIIIGVFIMAVSLAGFIGACFRVSWLLWIYLFVMFLLIILLLSFTIFAFVVTNKGAGRLASGKGYKEYRLGDYSHWLQKRVQNADNWRKIQSCIRDAKVCKSLGRDEVYHFAADFYQRNLSPIQSGCCKPPSSCGYVYWNATYWEWVPPPPAGDTSDGDCATWSNEQDEVCYACDSCKAGVLASAKHDWRK</sequence>
<comment type="similarity">
    <text evidence="2">Belongs to the tetraspanin (TM4SF) family.</text>
</comment>
<evidence type="ECO:0000256" key="3">
    <source>
        <dbReference type="ARBA" id="ARBA00022692"/>
    </source>
</evidence>
<gene>
    <name evidence="7" type="ORF">KI387_017819</name>
</gene>
<dbReference type="GO" id="GO:0009734">
    <property type="term" value="P:auxin-activated signaling pathway"/>
    <property type="evidence" value="ECO:0007669"/>
    <property type="project" value="InterPro"/>
</dbReference>
<dbReference type="InterPro" id="IPR018499">
    <property type="entry name" value="Tetraspanin/Peripherin"/>
</dbReference>
<organism evidence="7 8">
    <name type="scientific">Taxus chinensis</name>
    <name type="common">Chinese yew</name>
    <name type="synonym">Taxus wallichiana var. chinensis</name>
    <dbReference type="NCBI Taxonomy" id="29808"/>
    <lineage>
        <taxon>Eukaryota</taxon>
        <taxon>Viridiplantae</taxon>
        <taxon>Streptophyta</taxon>
        <taxon>Embryophyta</taxon>
        <taxon>Tracheophyta</taxon>
        <taxon>Spermatophyta</taxon>
        <taxon>Pinopsida</taxon>
        <taxon>Pinidae</taxon>
        <taxon>Conifers II</taxon>
        <taxon>Cupressales</taxon>
        <taxon>Taxaceae</taxon>
        <taxon>Taxus</taxon>
    </lineage>
</organism>
<feature type="transmembrane region" description="Helical" evidence="6">
    <location>
        <begin position="70"/>
        <end position="96"/>
    </location>
</feature>
<keyword evidence="3 6" id="KW-0812">Transmembrane</keyword>
<dbReference type="OMA" id="NDCQFMY"/>
<evidence type="ECO:0000313" key="8">
    <source>
        <dbReference type="Proteomes" id="UP000824469"/>
    </source>
</evidence>
<protein>
    <recommendedName>
        <fullName evidence="9">Senescence-associated protein</fullName>
    </recommendedName>
</protein>
<reference evidence="7 8" key="1">
    <citation type="journal article" date="2021" name="Nat. Plants">
        <title>The Taxus genome provides insights into paclitaxel biosynthesis.</title>
        <authorList>
            <person name="Xiong X."/>
            <person name="Gou J."/>
            <person name="Liao Q."/>
            <person name="Li Y."/>
            <person name="Zhou Q."/>
            <person name="Bi G."/>
            <person name="Li C."/>
            <person name="Du R."/>
            <person name="Wang X."/>
            <person name="Sun T."/>
            <person name="Guo L."/>
            <person name="Liang H."/>
            <person name="Lu P."/>
            <person name="Wu Y."/>
            <person name="Zhang Z."/>
            <person name="Ro D.K."/>
            <person name="Shang Y."/>
            <person name="Huang S."/>
            <person name="Yan J."/>
        </authorList>
    </citation>
    <scope>NUCLEOTIDE SEQUENCE [LARGE SCALE GENOMIC DNA]</scope>
    <source>
        <strain evidence="7">Ta-2019</strain>
    </source>
</reference>
<evidence type="ECO:0008006" key="9">
    <source>
        <dbReference type="Google" id="ProtNLM"/>
    </source>
</evidence>
<evidence type="ECO:0000256" key="1">
    <source>
        <dbReference type="ARBA" id="ARBA00004141"/>
    </source>
</evidence>
<dbReference type="Pfam" id="PF00335">
    <property type="entry name" value="Tetraspanin"/>
    <property type="match status" value="1"/>
</dbReference>
<feature type="transmembrane region" description="Helical" evidence="6">
    <location>
        <begin position="12"/>
        <end position="32"/>
    </location>
</feature>
<accession>A0AA38LHV5</accession>
<dbReference type="AlphaFoldDB" id="A0AA38LHV5"/>
<dbReference type="EMBL" id="JAHRHJ020000003">
    <property type="protein sequence ID" value="KAH9323180.1"/>
    <property type="molecule type" value="Genomic_DNA"/>
</dbReference>
<dbReference type="PRINTS" id="PR00259">
    <property type="entry name" value="TMFOUR"/>
</dbReference>
<evidence type="ECO:0000256" key="2">
    <source>
        <dbReference type="ARBA" id="ARBA00006840"/>
    </source>
</evidence>
<keyword evidence="8" id="KW-1185">Reference proteome</keyword>
<evidence type="ECO:0000256" key="6">
    <source>
        <dbReference type="SAM" id="Phobius"/>
    </source>
</evidence>
<dbReference type="InterPro" id="IPR044991">
    <property type="entry name" value="TET_plant"/>
</dbReference>
<comment type="caution">
    <text evidence="7">The sequence shown here is derived from an EMBL/GenBank/DDBJ whole genome shotgun (WGS) entry which is preliminary data.</text>
</comment>
<keyword evidence="5 6" id="KW-0472">Membrane</keyword>
<name>A0AA38LHV5_TAXCH</name>
<keyword evidence="4 6" id="KW-1133">Transmembrane helix</keyword>
<dbReference type="PANTHER" id="PTHR32191">
    <property type="entry name" value="TETRASPANIN-8-RELATED"/>
    <property type="match status" value="1"/>
</dbReference>
<comment type="subcellular location">
    <subcellularLocation>
        <location evidence="1">Membrane</location>
        <topology evidence="1">Multi-pass membrane protein</topology>
    </subcellularLocation>
</comment>
<proteinExistence type="inferred from homology"/>
<dbReference type="GO" id="GO:0016020">
    <property type="term" value="C:membrane"/>
    <property type="evidence" value="ECO:0007669"/>
    <property type="project" value="UniProtKB-SubCell"/>
</dbReference>
<dbReference type="Proteomes" id="UP000824469">
    <property type="component" value="Unassembled WGS sequence"/>
</dbReference>
<feature type="non-terminal residue" evidence="7">
    <location>
        <position position="236"/>
    </location>
</feature>
<evidence type="ECO:0000256" key="5">
    <source>
        <dbReference type="ARBA" id="ARBA00023136"/>
    </source>
</evidence>
<evidence type="ECO:0000256" key="4">
    <source>
        <dbReference type="ARBA" id="ARBA00022989"/>
    </source>
</evidence>
<feature type="transmembrane region" description="Helical" evidence="6">
    <location>
        <begin position="44"/>
        <end position="64"/>
    </location>
</feature>
<evidence type="ECO:0000313" key="7">
    <source>
        <dbReference type="EMBL" id="KAH9323180.1"/>
    </source>
</evidence>